<dbReference type="Proteomes" id="UP000528457">
    <property type="component" value="Unassembled WGS sequence"/>
</dbReference>
<evidence type="ECO:0000259" key="2">
    <source>
        <dbReference type="Pfam" id="PF01557"/>
    </source>
</evidence>
<dbReference type="EMBL" id="JACHHT010000003">
    <property type="protein sequence ID" value="MBB6523256.1"/>
    <property type="molecule type" value="Genomic_DNA"/>
</dbReference>
<proteinExistence type="predicted"/>
<keyword evidence="4" id="KW-1185">Reference proteome</keyword>
<keyword evidence="1" id="KW-0479">Metal-binding</keyword>
<comment type="caution">
    <text evidence="3">The sequence shown here is derived from an EMBL/GenBank/DDBJ whole genome shotgun (WGS) entry which is preliminary data.</text>
</comment>
<dbReference type="PANTHER" id="PTHR11820">
    <property type="entry name" value="ACYLPYRUVASE"/>
    <property type="match status" value="1"/>
</dbReference>
<organism evidence="3 4">
    <name type="scientific">Pseudoteredinibacter isoporae</name>
    <dbReference type="NCBI Taxonomy" id="570281"/>
    <lineage>
        <taxon>Bacteria</taxon>
        <taxon>Pseudomonadati</taxon>
        <taxon>Pseudomonadota</taxon>
        <taxon>Gammaproteobacteria</taxon>
        <taxon>Cellvibrionales</taxon>
        <taxon>Cellvibrionaceae</taxon>
        <taxon>Pseudoteredinibacter</taxon>
    </lineage>
</organism>
<evidence type="ECO:0000256" key="1">
    <source>
        <dbReference type="ARBA" id="ARBA00022723"/>
    </source>
</evidence>
<evidence type="ECO:0000313" key="3">
    <source>
        <dbReference type="EMBL" id="MBB6523256.1"/>
    </source>
</evidence>
<evidence type="ECO:0000313" key="4">
    <source>
        <dbReference type="Proteomes" id="UP000528457"/>
    </source>
</evidence>
<dbReference type="InterPro" id="IPR011234">
    <property type="entry name" value="Fumarylacetoacetase-like_C"/>
</dbReference>
<name>A0A7X0JXJ3_9GAMM</name>
<sequence length="384" mass="42630">MCVYKTVLLVLVCVFSSWGRGDSLGVSIVPAAIAPLEMGLTLAQTPGEGKPQLDTLLVLEERGGKLWAVNVSEHFDLRLEDPLDMVAEIGFTTLQKFAASAPRRSYDYSDLRVSRVLGRRHIAAGTNYKAHQEETDLHSGFLFPKIASPSSFDSRVKISSTVLMDYEVELCVRFQAPIFNVWNFEEAIKGFFLCGDMSDRAELLRKINTDNPASGIGFTDAKSGDDRFPVGPFTVVPLDWRQFVNSVSLYTQVNGEQRQFSSADKMVKKIDEIVIDILKTGKNPSWEYQDKPLSLIKGDYIARDSAILTGTPEGVVYNGINTWSKILWGTQWVLSLSFLEGSVVQYVIEQTIAEGFDSGRYLQAGDQVLLGGTYLGRIVLEVVE</sequence>
<dbReference type="GO" id="GO:0046872">
    <property type="term" value="F:metal ion binding"/>
    <property type="evidence" value="ECO:0007669"/>
    <property type="project" value="UniProtKB-KW"/>
</dbReference>
<dbReference type="Pfam" id="PF01557">
    <property type="entry name" value="FAA_hydrolase"/>
    <property type="match status" value="1"/>
</dbReference>
<dbReference type="AlphaFoldDB" id="A0A7X0JXJ3"/>
<protein>
    <submittedName>
        <fullName evidence="3">2-keto-4-pentenoate hydratase/2-oxohepta-3-ene-1,7-dioic acid hydratase in catechol pathway</fullName>
    </submittedName>
</protein>
<dbReference type="GO" id="GO:0018773">
    <property type="term" value="F:acetylpyruvate hydrolase activity"/>
    <property type="evidence" value="ECO:0007669"/>
    <property type="project" value="TreeGrafter"/>
</dbReference>
<accession>A0A7X0JXJ3</accession>
<dbReference type="InParanoid" id="A0A7X0JXJ3"/>
<gene>
    <name evidence="3" type="ORF">HNR48_003558</name>
</gene>
<dbReference type="Gene3D" id="3.90.850.10">
    <property type="entry name" value="Fumarylacetoacetase-like, C-terminal domain"/>
    <property type="match status" value="1"/>
</dbReference>
<dbReference type="InterPro" id="IPR036663">
    <property type="entry name" value="Fumarylacetoacetase_C_sf"/>
</dbReference>
<reference evidence="3 4" key="1">
    <citation type="submission" date="2020-08" db="EMBL/GenBank/DDBJ databases">
        <title>Genomic Encyclopedia of Type Strains, Phase IV (KMG-IV): sequencing the most valuable type-strain genomes for metagenomic binning, comparative biology and taxonomic classification.</title>
        <authorList>
            <person name="Goeker M."/>
        </authorList>
    </citation>
    <scope>NUCLEOTIDE SEQUENCE [LARGE SCALE GENOMIC DNA]</scope>
    <source>
        <strain evidence="3 4">DSM 22368</strain>
    </source>
</reference>
<dbReference type="PANTHER" id="PTHR11820:SF7">
    <property type="entry name" value="ACYLPYRUVASE FAHD1, MITOCHONDRIAL"/>
    <property type="match status" value="1"/>
</dbReference>
<dbReference type="SUPFAM" id="SSF56529">
    <property type="entry name" value="FAH"/>
    <property type="match status" value="1"/>
</dbReference>
<dbReference type="RefSeq" id="WP_166843648.1">
    <property type="nucleotide sequence ID" value="NZ_JAAONY010000003.1"/>
</dbReference>
<feature type="domain" description="Fumarylacetoacetase-like C-terminal" evidence="2">
    <location>
        <begin position="122"/>
        <end position="382"/>
    </location>
</feature>